<feature type="transmembrane region" description="Helical" evidence="5">
    <location>
        <begin position="21"/>
        <end position="45"/>
    </location>
</feature>
<sequence length="95" mass="11483">MNLHARRLIRYGIKNYKKYMIFMFLLGVVTLALAALRPFFIQYLIDDIISFQRINILPFFLAFLIGIVALERAFSYFFNTYHRKVNFWFYHENSG</sequence>
<evidence type="ECO:0000313" key="7">
    <source>
        <dbReference type="Proteomes" id="UP000236199"/>
    </source>
</evidence>
<evidence type="ECO:0000256" key="2">
    <source>
        <dbReference type="ARBA" id="ARBA00022692"/>
    </source>
</evidence>
<evidence type="ECO:0000313" key="6">
    <source>
        <dbReference type="EMBL" id="PNR97417.1"/>
    </source>
</evidence>
<dbReference type="GO" id="GO:0005886">
    <property type="term" value="C:plasma membrane"/>
    <property type="evidence" value="ECO:0007669"/>
    <property type="project" value="UniProtKB-SubCell"/>
</dbReference>
<comment type="subcellular location">
    <subcellularLocation>
        <location evidence="1">Cell membrane</location>
        <topology evidence="1">Multi-pass membrane protein</topology>
    </subcellularLocation>
</comment>
<evidence type="ECO:0000256" key="1">
    <source>
        <dbReference type="ARBA" id="ARBA00004651"/>
    </source>
</evidence>
<reference evidence="6 7" key="1">
    <citation type="submission" date="2013-12" db="EMBL/GenBank/DDBJ databases">
        <title>Comparative genomics of Petrotoga isolates.</title>
        <authorList>
            <person name="Nesbo C.L."/>
            <person name="Charchuk R."/>
            <person name="Chow K."/>
        </authorList>
    </citation>
    <scope>NUCLEOTIDE SEQUENCE [LARGE SCALE GENOMIC DNA]</scope>
    <source>
        <strain evidence="6 7">DSM 10691</strain>
    </source>
</reference>
<protein>
    <submittedName>
        <fullName evidence="6">Uncharacterized protein</fullName>
    </submittedName>
</protein>
<organism evidence="6 7">
    <name type="scientific">Petrotoga miotherma DSM 10691</name>
    <dbReference type="NCBI Taxonomy" id="1434326"/>
    <lineage>
        <taxon>Bacteria</taxon>
        <taxon>Thermotogati</taxon>
        <taxon>Thermotogota</taxon>
        <taxon>Thermotogae</taxon>
        <taxon>Petrotogales</taxon>
        <taxon>Petrotogaceae</taxon>
        <taxon>Petrotoga</taxon>
    </lineage>
</organism>
<proteinExistence type="predicted"/>
<name>A0A2K1P3W2_9BACT</name>
<dbReference type="Proteomes" id="UP000236199">
    <property type="component" value="Unassembled WGS sequence"/>
</dbReference>
<feature type="transmembrane region" description="Helical" evidence="5">
    <location>
        <begin position="57"/>
        <end position="78"/>
    </location>
</feature>
<keyword evidence="4 5" id="KW-0472">Membrane</keyword>
<comment type="caution">
    <text evidence="6">The sequence shown here is derived from an EMBL/GenBank/DDBJ whole genome shotgun (WGS) entry which is preliminary data.</text>
</comment>
<gene>
    <name evidence="6" type="ORF">X928_09700</name>
</gene>
<keyword evidence="3 5" id="KW-1133">Transmembrane helix</keyword>
<keyword evidence="7" id="KW-1185">Reference proteome</keyword>
<accession>A0A2K1P3W2</accession>
<dbReference type="RefSeq" id="WP_211286518.1">
    <property type="nucleotide sequence ID" value="NZ_AZRM01000064.1"/>
</dbReference>
<keyword evidence="2 5" id="KW-0812">Transmembrane</keyword>
<dbReference type="SUPFAM" id="SSF90123">
    <property type="entry name" value="ABC transporter transmembrane region"/>
    <property type="match status" value="1"/>
</dbReference>
<dbReference type="Gene3D" id="1.20.1560.10">
    <property type="entry name" value="ABC transporter type 1, transmembrane domain"/>
    <property type="match status" value="1"/>
</dbReference>
<dbReference type="GO" id="GO:0005524">
    <property type="term" value="F:ATP binding"/>
    <property type="evidence" value="ECO:0007669"/>
    <property type="project" value="InterPro"/>
</dbReference>
<dbReference type="InterPro" id="IPR036640">
    <property type="entry name" value="ABC1_TM_sf"/>
</dbReference>
<evidence type="ECO:0000256" key="4">
    <source>
        <dbReference type="ARBA" id="ARBA00023136"/>
    </source>
</evidence>
<evidence type="ECO:0000256" key="5">
    <source>
        <dbReference type="SAM" id="Phobius"/>
    </source>
</evidence>
<dbReference type="AlphaFoldDB" id="A0A2K1P3W2"/>
<dbReference type="EMBL" id="AZRM01000064">
    <property type="protein sequence ID" value="PNR97417.1"/>
    <property type="molecule type" value="Genomic_DNA"/>
</dbReference>
<evidence type="ECO:0000256" key="3">
    <source>
        <dbReference type="ARBA" id="ARBA00022989"/>
    </source>
</evidence>